<dbReference type="EMBL" id="JANPWB010000011">
    <property type="protein sequence ID" value="KAJ1126259.1"/>
    <property type="molecule type" value="Genomic_DNA"/>
</dbReference>
<gene>
    <name evidence="1" type="ORF">NDU88_004667</name>
</gene>
<accession>A0AAV7PHD0</accession>
<keyword evidence="2" id="KW-1185">Reference proteome</keyword>
<reference evidence="1" key="1">
    <citation type="journal article" date="2022" name="bioRxiv">
        <title>Sequencing and chromosome-scale assembly of the giantPleurodeles waltlgenome.</title>
        <authorList>
            <person name="Brown T."/>
            <person name="Elewa A."/>
            <person name="Iarovenko S."/>
            <person name="Subramanian E."/>
            <person name="Araus A.J."/>
            <person name="Petzold A."/>
            <person name="Susuki M."/>
            <person name="Suzuki K.-i.T."/>
            <person name="Hayashi T."/>
            <person name="Toyoda A."/>
            <person name="Oliveira C."/>
            <person name="Osipova E."/>
            <person name="Leigh N.D."/>
            <person name="Simon A."/>
            <person name="Yun M.H."/>
        </authorList>
    </citation>
    <scope>NUCLEOTIDE SEQUENCE</scope>
    <source>
        <strain evidence="1">20211129_DDA</strain>
        <tissue evidence="1">Liver</tissue>
    </source>
</reference>
<proteinExistence type="predicted"/>
<evidence type="ECO:0000313" key="1">
    <source>
        <dbReference type="EMBL" id="KAJ1126259.1"/>
    </source>
</evidence>
<dbReference type="Proteomes" id="UP001066276">
    <property type="component" value="Chromosome 7"/>
</dbReference>
<sequence length="149" mass="16163">METRPLWKGSLRRQKHGLKNSRLQCATPGIGVDAYRHSGGETSTSEGVSFNSGVTIIGVSSEATGATTAKVSKVEMDAKIEVTNDGDVCDEEMVVKSSVKTDGDVSEALVLLNIYEIWNEKILTYEEKLVASAEKLPQLFVVVREAMAK</sequence>
<name>A0AAV7PHD0_PLEWA</name>
<protein>
    <submittedName>
        <fullName evidence="1">Uncharacterized protein</fullName>
    </submittedName>
</protein>
<organism evidence="1 2">
    <name type="scientific">Pleurodeles waltl</name>
    <name type="common">Iberian ribbed newt</name>
    <dbReference type="NCBI Taxonomy" id="8319"/>
    <lineage>
        <taxon>Eukaryota</taxon>
        <taxon>Metazoa</taxon>
        <taxon>Chordata</taxon>
        <taxon>Craniata</taxon>
        <taxon>Vertebrata</taxon>
        <taxon>Euteleostomi</taxon>
        <taxon>Amphibia</taxon>
        <taxon>Batrachia</taxon>
        <taxon>Caudata</taxon>
        <taxon>Salamandroidea</taxon>
        <taxon>Salamandridae</taxon>
        <taxon>Pleurodelinae</taxon>
        <taxon>Pleurodeles</taxon>
    </lineage>
</organism>
<dbReference type="AlphaFoldDB" id="A0AAV7PHD0"/>
<comment type="caution">
    <text evidence="1">The sequence shown here is derived from an EMBL/GenBank/DDBJ whole genome shotgun (WGS) entry which is preliminary data.</text>
</comment>
<evidence type="ECO:0000313" key="2">
    <source>
        <dbReference type="Proteomes" id="UP001066276"/>
    </source>
</evidence>